<gene>
    <name evidence="3" type="primary">LOC105851898</name>
</gene>
<dbReference type="AlphaFoldDB" id="A0A1S3E447"/>
<feature type="domain" description="Reverse transcriptase" evidence="1">
    <location>
        <begin position="1"/>
        <end position="126"/>
    </location>
</feature>
<reference evidence="3" key="2">
    <citation type="submission" date="2025-08" db="UniProtKB">
        <authorList>
            <consortium name="RefSeq"/>
        </authorList>
    </citation>
    <scope>IDENTIFICATION</scope>
    <source>
        <tissue evidence="3">Etiolated seedlings</tissue>
    </source>
</reference>
<dbReference type="RefSeq" id="XP_012570218.1">
    <property type="nucleotide sequence ID" value="XM_012714764.1"/>
</dbReference>
<evidence type="ECO:0000313" key="2">
    <source>
        <dbReference type="Proteomes" id="UP000087171"/>
    </source>
</evidence>
<evidence type="ECO:0000259" key="1">
    <source>
        <dbReference type="PROSITE" id="PS50878"/>
    </source>
</evidence>
<keyword evidence="2" id="KW-1185">Reference proteome</keyword>
<dbReference type="PROSITE" id="PS50878">
    <property type="entry name" value="RT_POL"/>
    <property type="match status" value="1"/>
</dbReference>
<dbReference type="PANTHER" id="PTHR33116">
    <property type="entry name" value="REVERSE TRANSCRIPTASE ZINC-BINDING DOMAIN-CONTAINING PROTEIN-RELATED-RELATED"/>
    <property type="match status" value="1"/>
</dbReference>
<dbReference type="STRING" id="3827.A0A1S3E447"/>
<organism evidence="2 3">
    <name type="scientific">Cicer arietinum</name>
    <name type="common">Chickpea</name>
    <name type="synonym">Garbanzo</name>
    <dbReference type="NCBI Taxonomy" id="3827"/>
    <lineage>
        <taxon>Eukaryota</taxon>
        <taxon>Viridiplantae</taxon>
        <taxon>Streptophyta</taxon>
        <taxon>Embryophyta</taxon>
        <taxon>Tracheophyta</taxon>
        <taxon>Spermatophyta</taxon>
        <taxon>Magnoliopsida</taxon>
        <taxon>eudicotyledons</taxon>
        <taxon>Gunneridae</taxon>
        <taxon>Pentapetalae</taxon>
        <taxon>rosids</taxon>
        <taxon>fabids</taxon>
        <taxon>Fabales</taxon>
        <taxon>Fabaceae</taxon>
        <taxon>Papilionoideae</taxon>
        <taxon>50 kb inversion clade</taxon>
        <taxon>NPAAA clade</taxon>
        <taxon>Hologalegina</taxon>
        <taxon>IRL clade</taxon>
        <taxon>Cicereae</taxon>
        <taxon>Cicer</taxon>
    </lineage>
</organism>
<dbReference type="InterPro" id="IPR000477">
    <property type="entry name" value="RT_dom"/>
</dbReference>
<evidence type="ECO:0000313" key="3">
    <source>
        <dbReference type="RefSeq" id="XP_012570218.1"/>
    </source>
</evidence>
<proteinExistence type="predicted"/>
<accession>A0A1S3E447</accession>
<protein>
    <submittedName>
        <fullName evidence="3">Uncharacterized protein LOC105851898</fullName>
    </submittedName>
</protein>
<name>A0A1S3E447_CICAR</name>
<dbReference type="OrthoDB" id="1932527at2759"/>
<reference evidence="2" key="1">
    <citation type="journal article" date="2013" name="Nat. Biotechnol.">
        <title>Draft genome sequence of chickpea (Cicer arietinum) provides a resource for trait improvement.</title>
        <authorList>
            <person name="Varshney R.K."/>
            <person name="Song C."/>
            <person name="Saxena R.K."/>
            <person name="Azam S."/>
            <person name="Yu S."/>
            <person name="Sharpe A.G."/>
            <person name="Cannon S."/>
            <person name="Baek J."/>
            <person name="Rosen B.D."/>
            <person name="Tar'an B."/>
            <person name="Millan T."/>
            <person name="Zhang X."/>
            <person name="Ramsay L.D."/>
            <person name="Iwata A."/>
            <person name="Wang Y."/>
            <person name="Nelson W."/>
            <person name="Farmer A.D."/>
            <person name="Gaur P.M."/>
            <person name="Soderlund C."/>
            <person name="Penmetsa R.V."/>
            <person name="Xu C."/>
            <person name="Bharti A.K."/>
            <person name="He W."/>
            <person name="Winter P."/>
            <person name="Zhao S."/>
            <person name="Hane J.K."/>
            <person name="Carrasquilla-Garcia N."/>
            <person name="Condie J.A."/>
            <person name="Upadhyaya H.D."/>
            <person name="Luo M.C."/>
            <person name="Thudi M."/>
            <person name="Gowda C.L."/>
            <person name="Singh N.P."/>
            <person name="Lichtenzveig J."/>
            <person name="Gali K.K."/>
            <person name="Rubio J."/>
            <person name="Nadarajan N."/>
            <person name="Dolezel J."/>
            <person name="Bansal K.C."/>
            <person name="Xu X."/>
            <person name="Edwards D."/>
            <person name="Zhang G."/>
            <person name="Kahl G."/>
            <person name="Gil J."/>
            <person name="Singh K.B."/>
            <person name="Datta S.K."/>
            <person name="Jackson S.A."/>
            <person name="Wang J."/>
            <person name="Cook D.R."/>
        </authorList>
    </citation>
    <scope>NUCLEOTIDE SEQUENCE [LARGE SCALE GENOMIC DNA]</scope>
    <source>
        <strain evidence="2">cv. CDC Frontier</strain>
    </source>
</reference>
<dbReference type="PANTHER" id="PTHR33116:SF78">
    <property type="entry name" value="OS12G0587133 PROTEIN"/>
    <property type="match status" value="1"/>
</dbReference>
<dbReference type="Proteomes" id="UP000087171">
    <property type="component" value="Chromosome Ca4"/>
</dbReference>
<sequence>MRRGLRQGDPLSSFLFLIVVEGLNVLFSTYVEANQFKGFEVGSNEFIVSLLQFADDTLIMGEKRWVNIRAIKANLLRFELQIGLKVNFHESMLAGVNVNSSWLQTTTEILNCKMRCVPFKYLGLPIGDNLRRKVFWKPVIEKIRAS</sequence>